<dbReference type="Proteomes" id="UP000252517">
    <property type="component" value="Unassembled WGS sequence"/>
</dbReference>
<protein>
    <submittedName>
        <fullName evidence="1">Uncharacterized protein</fullName>
    </submittedName>
</protein>
<gene>
    <name evidence="1" type="ORF">TH25_14185</name>
</gene>
<organism evidence="1 2">
    <name type="scientific">Thalassospira profundimaris</name>
    <dbReference type="NCBI Taxonomy" id="502049"/>
    <lineage>
        <taxon>Bacteria</taxon>
        <taxon>Pseudomonadati</taxon>
        <taxon>Pseudomonadota</taxon>
        <taxon>Alphaproteobacteria</taxon>
        <taxon>Rhodospirillales</taxon>
        <taxon>Thalassospiraceae</taxon>
        <taxon>Thalassospira</taxon>
    </lineage>
</organism>
<sequence>MFYMLSGPLCDRIVRDKGRCKFVRIRGEAVEIGVQAGHTMQPYTGSSHLTDVTYQTENGWGLV</sequence>
<dbReference type="EMBL" id="JPWH01000010">
    <property type="protein sequence ID" value="RCK48730.1"/>
    <property type="molecule type" value="Genomic_DNA"/>
</dbReference>
<dbReference type="AlphaFoldDB" id="A0A367X6M4"/>
<name>A0A367X6M4_9PROT</name>
<comment type="caution">
    <text evidence="1">The sequence shown here is derived from an EMBL/GenBank/DDBJ whole genome shotgun (WGS) entry which is preliminary data.</text>
</comment>
<evidence type="ECO:0000313" key="1">
    <source>
        <dbReference type="EMBL" id="RCK48730.1"/>
    </source>
</evidence>
<proteinExistence type="predicted"/>
<accession>A0A367X6M4</accession>
<reference evidence="1 2" key="1">
    <citation type="submission" date="2014-07" db="EMBL/GenBank/DDBJ databases">
        <title>Draft genome sequence of Thalassospira profundimaris S25-3-2.</title>
        <authorList>
            <person name="Lai Q."/>
            <person name="Shao Z."/>
        </authorList>
    </citation>
    <scope>NUCLEOTIDE SEQUENCE [LARGE SCALE GENOMIC DNA]</scope>
    <source>
        <strain evidence="1 2">S25-3-2</strain>
    </source>
</reference>
<evidence type="ECO:0000313" key="2">
    <source>
        <dbReference type="Proteomes" id="UP000252517"/>
    </source>
</evidence>